<dbReference type="GO" id="GO:0005634">
    <property type="term" value="C:nucleus"/>
    <property type="evidence" value="ECO:0007669"/>
    <property type="project" value="TreeGrafter"/>
</dbReference>
<dbReference type="EMBL" id="JAFCMP010000009">
    <property type="protein sequence ID" value="KAG5192180.1"/>
    <property type="molecule type" value="Genomic_DNA"/>
</dbReference>
<dbReference type="Pfam" id="PF02902">
    <property type="entry name" value="Peptidase_C48"/>
    <property type="match status" value="1"/>
</dbReference>
<dbReference type="PANTHER" id="PTHR12606:SF141">
    <property type="entry name" value="GH15225P-RELATED"/>
    <property type="match status" value="1"/>
</dbReference>
<dbReference type="Gene3D" id="3.40.395.10">
    <property type="entry name" value="Adenoviral Proteinase, Chain A"/>
    <property type="match status" value="1"/>
</dbReference>
<keyword evidence="3" id="KW-0378">Hydrolase</keyword>
<organism evidence="6 7">
    <name type="scientific">Tribonema minus</name>
    <dbReference type="NCBI Taxonomy" id="303371"/>
    <lineage>
        <taxon>Eukaryota</taxon>
        <taxon>Sar</taxon>
        <taxon>Stramenopiles</taxon>
        <taxon>Ochrophyta</taxon>
        <taxon>PX clade</taxon>
        <taxon>Xanthophyceae</taxon>
        <taxon>Tribonematales</taxon>
        <taxon>Tribonemataceae</taxon>
        <taxon>Tribonema</taxon>
    </lineage>
</organism>
<evidence type="ECO:0000256" key="2">
    <source>
        <dbReference type="ARBA" id="ARBA00022670"/>
    </source>
</evidence>
<gene>
    <name evidence="6" type="ORF">JKP88DRAFT_152322</name>
</gene>
<dbReference type="AlphaFoldDB" id="A0A835ZEF0"/>
<feature type="domain" description="Ubiquitin-like protease family profile" evidence="5">
    <location>
        <begin position="1"/>
        <end position="162"/>
    </location>
</feature>
<dbReference type="PANTHER" id="PTHR12606">
    <property type="entry name" value="SENTRIN/SUMO-SPECIFIC PROTEASE"/>
    <property type="match status" value="1"/>
</dbReference>
<comment type="similarity">
    <text evidence="1">Belongs to the peptidase C48 family.</text>
</comment>
<name>A0A835ZEF0_9STRA</name>
<sequence length="174" mass="19994">RLRPNEWLSGDVMTGYATLLNEREARRRAVNDRRSRRHVFHSFLYAGMCNNGYEGVKRWSTKAKVDVFACSLLVFLCNVNGNHWTVVVARMRQRRIEYFDSNGGAGVAEMDMIRSYLQQEHLDKKKSPLPGVWTRRSHGTSSPQQANGVDCGVFALTVAEYVVEDMPFDFRQDD</sequence>
<dbReference type="InterPro" id="IPR003653">
    <property type="entry name" value="Peptidase_C48_C"/>
</dbReference>
<keyword evidence="2" id="KW-0645">Protease</keyword>
<evidence type="ECO:0000313" key="6">
    <source>
        <dbReference type="EMBL" id="KAG5192180.1"/>
    </source>
</evidence>
<proteinExistence type="inferred from homology"/>
<protein>
    <recommendedName>
        <fullName evidence="5">Ubiquitin-like protease family profile domain-containing protein</fullName>
    </recommendedName>
</protein>
<evidence type="ECO:0000256" key="1">
    <source>
        <dbReference type="ARBA" id="ARBA00005234"/>
    </source>
</evidence>
<evidence type="ECO:0000313" key="7">
    <source>
        <dbReference type="Proteomes" id="UP000664859"/>
    </source>
</evidence>
<feature type="non-terminal residue" evidence="6">
    <location>
        <position position="174"/>
    </location>
</feature>
<dbReference type="Proteomes" id="UP000664859">
    <property type="component" value="Unassembled WGS sequence"/>
</dbReference>
<dbReference type="InterPro" id="IPR038765">
    <property type="entry name" value="Papain-like_cys_pep_sf"/>
</dbReference>
<dbReference type="SUPFAM" id="SSF54001">
    <property type="entry name" value="Cysteine proteinases"/>
    <property type="match status" value="1"/>
</dbReference>
<evidence type="ECO:0000256" key="4">
    <source>
        <dbReference type="ARBA" id="ARBA00022807"/>
    </source>
</evidence>
<accession>A0A835ZEF0</accession>
<dbReference type="GO" id="GO:0006508">
    <property type="term" value="P:proteolysis"/>
    <property type="evidence" value="ECO:0007669"/>
    <property type="project" value="UniProtKB-KW"/>
</dbReference>
<dbReference type="GO" id="GO:0016926">
    <property type="term" value="P:protein desumoylation"/>
    <property type="evidence" value="ECO:0007669"/>
    <property type="project" value="TreeGrafter"/>
</dbReference>
<dbReference type="PROSITE" id="PS50600">
    <property type="entry name" value="ULP_PROTEASE"/>
    <property type="match status" value="1"/>
</dbReference>
<dbReference type="GO" id="GO:0016929">
    <property type="term" value="F:deSUMOylase activity"/>
    <property type="evidence" value="ECO:0007669"/>
    <property type="project" value="TreeGrafter"/>
</dbReference>
<dbReference type="OrthoDB" id="76387at2759"/>
<reference evidence="6" key="1">
    <citation type="submission" date="2021-02" db="EMBL/GenBank/DDBJ databases">
        <title>First Annotated Genome of the Yellow-green Alga Tribonema minus.</title>
        <authorList>
            <person name="Mahan K.M."/>
        </authorList>
    </citation>
    <scope>NUCLEOTIDE SEQUENCE</scope>
    <source>
        <strain evidence="6">UTEX B ZZ1240</strain>
    </source>
</reference>
<keyword evidence="7" id="KW-1185">Reference proteome</keyword>
<evidence type="ECO:0000259" key="5">
    <source>
        <dbReference type="PROSITE" id="PS50600"/>
    </source>
</evidence>
<feature type="non-terminal residue" evidence="6">
    <location>
        <position position="1"/>
    </location>
</feature>
<comment type="caution">
    <text evidence="6">The sequence shown here is derived from an EMBL/GenBank/DDBJ whole genome shotgun (WGS) entry which is preliminary data.</text>
</comment>
<evidence type="ECO:0000256" key="3">
    <source>
        <dbReference type="ARBA" id="ARBA00022801"/>
    </source>
</evidence>
<keyword evidence="4" id="KW-0788">Thiol protease</keyword>